<dbReference type="InterPro" id="IPR013780">
    <property type="entry name" value="Glyco_hydro_b"/>
</dbReference>
<sequence length="669" mass="72711">MSLRRTIGWFCGMGLVLLSLSFVPRGQNEAAELQADIAPPNGFWLEQVNLRNMTQGWGEPHAGRSVDNHPITLGGVVYPHGIGTHAVSALLVQLNGCATRFEAMVGVDDETMGRGSVDFQIYVDNKKVADSGVLRGKEPPKLLSVPLDGAKNMLLLVTDAGDGIDFDHADWGGALLLLKPGTAVRPQSVPIGQDEPPRMTIPKPDPRPAIHGAPVVGATPGYPFLFLIPVTGEGPFHFSASPLPAGLHLDADKGIISGRLEHAGQTVVHITVRGARGVAHRDLIIVGGKHKLALTPPMGWNSWNVWAGAVDQEKVKEAADWMVRSGLAAHGYQYINIDDTWEGPRKPDGEITTNQKFPDLPALAAYIHSLGLKIGIYSSPGPTTCGGYPGSYQHELQDAQTYAKWGIDYLKYDWCSYGNVATGEGLERLEKPYRVMREALDQVPRDIVYSLCQYGMGEVWKWGAEVGGNCWRTTGDINDSWGSLSSIINSQVGHEKYAGPGHWNDPDMLVVGRVGWGNPHPSHLTPNEQIMHITMWCMFSAPLLIGCDLSKLDPFTLALLTNDEALAINQDPLGRPASQVANTGLTEVWARPLADGTKAVALLNMGYWDTPVTVTWSELGLEGRQPVRDLWLHKNLGTYDGQITVKVPIHGAVLLKIGRPSHLAQLPHF</sequence>
<evidence type="ECO:0000259" key="7">
    <source>
        <dbReference type="SMART" id="SM00776"/>
    </source>
</evidence>
<dbReference type="Pfam" id="PF16499">
    <property type="entry name" value="Melibiase_2"/>
    <property type="match status" value="1"/>
</dbReference>
<dbReference type="PRINTS" id="PR00740">
    <property type="entry name" value="GLHYDRLASE27"/>
</dbReference>
<dbReference type="KEGG" id="ccz:CCALI_01571"/>
<evidence type="ECO:0000256" key="2">
    <source>
        <dbReference type="ARBA" id="ARBA00022729"/>
    </source>
</evidence>
<dbReference type="PANTHER" id="PTHR11452:SF75">
    <property type="entry name" value="ALPHA-GALACTOSIDASE MEL1"/>
    <property type="match status" value="1"/>
</dbReference>
<evidence type="ECO:0000256" key="1">
    <source>
        <dbReference type="ARBA" id="ARBA00009743"/>
    </source>
</evidence>
<dbReference type="InterPro" id="IPR013783">
    <property type="entry name" value="Ig-like_fold"/>
</dbReference>
<dbReference type="CDD" id="cd14792">
    <property type="entry name" value="GH27"/>
    <property type="match status" value="1"/>
</dbReference>
<evidence type="ECO:0000256" key="3">
    <source>
        <dbReference type="ARBA" id="ARBA00022801"/>
    </source>
</evidence>
<evidence type="ECO:0000313" key="8">
    <source>
        <dbReference type="EMBL" id="CCW35387.1"/>
    </source>
</evidence>
<dbReference type="SUPFAM" id="SSF51445">
    <property type="entry name" value="(Trans)glycosidases"/>
    <property type="match status" value="1"/>
</dbReference>
<evidence type="ECO:0000256" key="4">
    <source>
        <dbReference type="ARBA" id="ARBA00023157"/>
    </source>
</evidence>
<comment type="similarity">
    <text evidence="1 6">Belongs to the glycosyl hydrolase 27 family.</text>
</comment>
<name>S0EUN2_CHTCT</name>
<dbReference type="Pfam" id="PF17801">
    <property type="entry name" value="Melibiase_C"/>
    <property type="match status" value="1"/>
</dbReference>
<dbReference type="eggNOG" id="COG1501">
    <property type="taxonomic scope" value="Bacteria"/>
</dbReference>
<keyword evidence="2" id="KW-0732">Signal</keyword>
<keyword evidence="5 6" id="KW-0326">Glycosidase</keyword>
<comment type="catalytic activity">
    <reaction evidence="6">
        <text>Hydrolysis of terminal, non-reducing alpha-D-galactose residues in alpha-D-galactosides, including galactose oligosaccharides, galactomannans and galactolipids.</text>
        <dbReference type="EC" id="3.2.1.22"/>
    </reaction>
</comment>
<dbReference type="OrthoDB" id="9807519at2"/>
<dbReference type="SUPFAM" id="SSF51011">
    <property type="entry name" value="Glycosyl hydrolase domain"/>
    <property type="match status" value="1"/>
</dbReference>
<evidence type="ECO:0000256" key="6">
    <source>
        <dbReference type="RuleBase" id="RU361168"/>
    </source>
</evidence>
<keyword evidence="3 6" id="KW-0378">Hydrolase</keyword>
<accession>S0EUN2</accession>
<reference evidence="9" key="1">
    <citation type="submission" date="2013-03" db="EMBL/GenBank/DDBJ databases">
        <title>Genome sequence of Chthonomonas calidirosea, the first sequenced genome from the Armatimonadetes phylum (formally candidate division OP10).</title>
        <authorList>
            <person name="Lee K.C.Y."/>
            <person name="Morgan X.C."/>
            <person name="Dunfield P.F."/>
            <person name="Tamas I."/>
            <person name="Houghton K.M."/>
            <person name="Vyssotski M."/>
            <person name="Ryan J.L.J."/>
            <person name="Lagutin K."/>
            <person name="McDonald I.R."/>
            <person name="Stott M.B."/>
        </authorList>
    </citation>
    <scope>NUCLEOTIDE SEQUENCE [LARGE SCALE GENOMIC DNA]</scope>
    <source>
        <strain evidence="9">DSM 23976 / ICMP 18418 / T49</strain>
    </source>
</reference>
<dbReference type="STRING" id="454171.CP488_02525"/>
<organism evidence="8 9">
    <name type="scientific">Chthonomonas calidirosea (strain DSM 23976 / ICMP 18418 / T49)</name>
    <dbReference type="NCBI Taxonomy" id="1303518"/>
    <lineage>
        <taxon>Bacteria</taxon>
        <taxon>Bacillati</taxon>
        <taxon>Armatimonadota</taxon>
        <taxon>Chthonomonadia</taxon>
        <taxon>Chthonomonadales</taxon>
        <taxon>Chthonomonadaceae</taxon>
        <taxon>Chthonomonas</taxon>
    </lineage>
</organism>
<dbReference type="HOGENOM" id="CLU_013093_1_2_0"/>
<dbReference type="InParanoid" id="S0EUN2"/>
<proteinExistence type="inferred from homology"/>
<feature type="domain" description="Glycosyl hydrolase family 98 putative carbohydrate-binding module" evidence="7">
    <location>
        <begin position="39"/>
        <end position="178"/>
    </location>
</feature>
<dbReference type="Gene3D" id="2.60.120.1060">
    <property type="entry name" value="NPCBM/NEW2 domain"/>
    <property type="match status" value="1"/>
</dbReference>
<dbReference type="RefSeq" id="WP_016482920.1">
    <property type="nucleotide sequence ID" value="NC_021487.1"/>
</dbReference>
<keyword evidence="9" id="KW-1185">Reference proteome</keyword>
<protein>
    <recommendedName>
        <fullName evidence="6">Alpha-galactosidase</fullName>
        <ecNumber evidence="6">3.2.1.22</ecNumber>
    </recommendedName>
    <alternativeName>
        <fullName evidence="6">Melibiase</fullName>
    </alternativeName>
</protein>
<dbReference type="Gene3D" id="2.60.40.10">
    <property type="entry name" value="Immunoglobulins"/>
    <property type="match status" value="1"/>
</dbReference>
<dbReference type="GO" id="GO:0004557">
    <property type="term" value="F:alpha-galactosidase activity"/>
    <property type="evidence" value="ECO:0007669"/>
    <property type="project" value="UniProtKB-EC"/>
</dbReference>
<dbReference type="EMBL" id="HF951689">
    <property type="protein sequence ID" value="CCW35387.1"/>
    <property type="molecule type" value="Genomic_DNA"/>
</dbReference>
<dbReference type="PANTHER" id="PTHR11452">
    <property type="entry name" value="ALPHA-GALACTOSIDASE/ALPHA-N-ACETYLGALACTOSAMINIDASE"/>
    <property type="match status" value="1"/>
</dbReference>
<dbReference type="PATRIC" id="fig|1303518.3.peg.1611"/>
<dbReference type="Pfam" id="PF08305">
    <property type="entry name" value="NPCBM"/>
    <property type="match status" value="1"/>
</dbReference>
<dbReference type="SUPFAM" id="SSF49785">
    <property type="entry name" value="Galactose-binding domain-like"/>
    <property type="match status" value="1"/>
</dbReference>
<dbReference type="InterPro" id="IPR013222">
    <property type="entry name" value="Glyco_hyd_98_carb-bd"/>
</dbReference>
<dbReference type="InterPro" id="IPR041233">
    <property type="entry name" value="Melibiase_C"/>
</dbReference>
<dbReference type="FunFam" id="2.60.40.1180:FF:000008">
    <property type="entry name" value="Alpha-galactosidase"/>
    <property type="match status" value="1"/>
</dbReference>
<dbReference type="Proteomes" id="UP000014227">
    <property type="component" value="Chromosome I"/>
</dbReference>
<dbReference type="Gene3D" id="2.60.40.1180">
    <property type="entry name" value="Golgi alpha-mannosidase II"/>
    <property type="match status" value="1"/>
</dbReference>
<evidence type="ECO:0000256" key="5">
    <source>
        <dbReference type="ARBA" id="ARBA00023295"/>
    </source>
</evidence>
<dbReference type="InterPro" id="IPR008979">
    <property type="entry name" value="Galactose-bd-like_sf"/>
</dbReference>
<dbReference type="AlphaFoldDB" id="S0EUN2"/>
<dbReference type="InterPro" id="IPR017853">
    <property type="entry name" value="GH"/>
</dbReference>
<dbReference type="GO" id="GO:0005975">
    <property type="term" value="P:carbohydrate metabolic process"/>
    <property type="evidence" value="ECO:0007669"/>
    <property type="project" value="InterPro"/>
</dbReference>
<dbReference type="SMART" id="SM00776">
    <property type="entry name" value="NPCBM"/>
    <property type="match status" value="1"/>
</dbReference>
<gene>
    <name evidence="8" type="ORF">CCALI_01571</name>
</gene>
<keyword evidence="4 6" id="KW-1015">Disulfide bond</keyword>
<dbReference type="InterPro" id="IPR038637">
    <property type="entry name" value="NPCBM_sf"/>
</dbReference>
<dbReference type="Gene3D" id="3.20.20.70">
    <property type="entry name" value="Aldolase class I"/>
    <property type="match status" value="1"/>
</dbReference>
<dbReference type="InterPro" id="IPR002241">
    <property type="entry name" value="Glyco_hydro_27"/>
</dbReference>
<evidence type="ECO:0000313" key="9">
    <source>
        <dbReference type="Proteomes" id="UP000014227"/>
    </source>
</evidence>
<dbReference type="InterPro" id="IPR013785">
    <property type="entry name" value="Aldolase_TIM"/>
</dbReference>
<dbReference type="EC" id="3.2.1.22" evidence="6"/>